<evidence type="ECO:0000256" key="4">
    <source>
        <dbReference type="ARBA" id="ARBA00022827"/>
    </source>
</evidence>
<evidence type="ECO:0000256" key="5">
    <source>
        <dbReference type="ARBA" id="ARBA00023002"/>
    </source>
</evidence>
<dbReference type="InterPro" id="IPR006076">
    <property type="entry name" value="FAD-dep_OxRdtase"/>
</dbReference>
<proteinExistence type="inferred from homology"/>
<keyword evidence="3" id="KW-0285">Flavoprotein</keyword>
<dbReference type="Gene3D" id="3.50.50.60">
    <property type="entry name" value="FAD/NAD(P)-binding domain"/>
    <property type="match status" value="1"/>
</dbReference>
<accession>A0A9P9ANW0</accession>
<evidence type="ECO:0000256" key="1">
    <source>
        <dbReference type="ARBA" id="ARBA00001974"/>
    </source>
</evidence>
<evidence type="ECO:0000256" key="6">
    <source>
        <dbReference type="SAM" id="Phobius"/>
    </source>
</evidence>
<dbReference type="SUPFAM" id="SSF51905">
    <property type="entry name" value="FAD/NAD(P)-binding domain"/>
    <property type="match status" value="1"/>
</dbReference>
<feature type="transmembrane region" description="Helical" evidence="6">
    <location>
        <begin position="6"/>
        <end position="25"/>
    </location>
</feature>
<evidence type="ECO:0000256" key="2">
    <source>
        <dbReference type="ARBA" id="ARBA00010989"/>
    </source>
</evidence>
<dbReference type="InterPro" id="IPR036188">
    <property type="entry name" value="FAD/NAD-bd_sf"/>
</dbReference>
<keyword evidence="4" id="KW-0274">FAD</keyword>
<dbReference type="InterPro" id="IPR045170">
    <property type="entry name" value="MTOX"/>
</dbReference>
<name>A0A9P9ANW0_9HYPO</name>
<keyword evidence="9" id="KW-1185">Reference proteome</keyword>
<keyword evidence="6" id="KW-1133">Transmembrane helix</keyword>
<dbReference type="OrthoDB" id="2219495at2759"/>
<keyword evidence="6" id="KW-0472">Membrane</keyword>
<dbReference type="Pfam" id="PF01266">
    <property type="entry name" value="DAO"/>
    <property type="match status" value="1"/>
</dbReference>
<comment type="caution">
    <text evidence="8">The sequence shown here is derived from an EMBL/GenBank/DDBJ whole genome shotgun (WGS) entry which is preliminary data.</text>
</comment>
<reference evidence="8 9" key="1">
    <citation type="journal article" date="2021" name="Nat. Commun.">
        <title>Genetic determinants of endophytism in the Arabidopsis root mycobiome.</title>
        <authorList>
            <person name="Mesny F."/>
            <person name="Miyauchi S."/>
            <person name="Thiergart T."/>
            <person name="Pickel B."/>
            <person name="Atanasova L."/>
            <person name="Karlsson M."/>
            <person name="Huettel B."/>
            <person name="Barry K.W."/>
            <person name="Haridas S."/>
            <person name="Chen C."/>
            <person name="Bauer D."/>
            <person name="Andreopoulos W."/>
            <person name="Pangilinan J."/>
            <person name="LaButti K."/>
            <person name="Riley R."/>
            <person name="Lipzen A."/>
            <person name="Clum A."/>
            <person name="Drula E."/>
            <person name="Henrissat B."/>
            <person name="Kohler A."/>
            <person name="Grigoriev I.V."/>
            <person name="Martin F.M."/>
            <person name="Hacquard S."/>
        </authorList>
    </citation>
    <scope>NUCLEOTIDE SEQUENCE [LARGE SCALE GENOMIC DNA]</scope>
    <source>
        <strain evidence="8 9">MPI-CAGE-CH-0241</strain>
    </source>
</reference>
<dbReference type="PANTHER" id="PTHR10961:SF37">
    <property type="entry name" value="FAD DEPENDENT OXIDOREDUCTASE DOMAIN-CONTAINING PROTEIN"/>
    <property type="match status" value="1"/>
</dbReference>
<dbReference type="EMBL" id="JAGPYM010000014">
    <property type="protein sequence ID" value="KAH6887622.1"/>
    <property type="molecule type" value="Genomic_DNA"/>
</dbReference>
<feature type="domain" description="FAD dependent oxidoreductase" evidence="7">
    <location>
        <begin position="8"/>
        <end position="394"/>
    </location>
</feature>
<dbReference type="GO" id="GO:0008115">
    <property type="term" value="F:sarcosine oxidase activity"/>
    <property type="evidence" value="ECO:0007669"/>
    <property type="project" value="TreeGrafter"/>
</dbReference>
<evidence type="ECO:0000256" key="3">
    <source>
        <dbReference type="ARBA" id="ARBA00022630"/>
    </source>
</evidence>
<comment type="cofactor">
    <cofactor evidence="1">
        <name>FAD</name>
        <dbReference type="ChEBI" id="CHEBI:57692"/>
    </cofactor>
</comment>
<keyword evidence="5" id="KW-0560">Oxidoreductase</keyword>
<dbReference type="GO" id="GO:0051698">
    <property type="term" value="F:saccharopine oxidase activity"/>
    <property type="evidence" value="ECO:0007669"/>
    <property type="project" value="TreeGrafter"/>
</dbReference>
<dbReference type="Proteomes" id="UP000777438">
    <property type="component" value="Unassembled WGS sequence"/>
</dbReference>
<protein>
    <submittedName>
        <fullName evidence="8">FAD dependent oxidoreductase</fullName>
    </submittedName>
</protein>
<evidence type="ECO:0000259" key="7">
    <source>
        <dbReference type="Pfam" id="PF01266"/>
    </source>
</evidence>
<dbReference type="Gene3D" id="3.30.9.10">
    <property type="entry name" value="D-Amino Acid Oxidase, subunit A, domain 2"/>
    <property type="match status" value="1"/>
</dbReference>
<evidence type="ECO:0000313" key="8">
    <source>
        <dbReference type="EMBL" id="KAH6887622.1"/>
    </source>
</evidence>
<dbReference type="AlphaFoldDB" id="A0A9P9ANW0"/>
<sequence length="438" mass="48208">MASNNSSYLIVGAGVFGVSTAYHLIQKYPNASITIVDRDAFDADDRVAASWDWNKVVRADYDDIVYCQLALEAQDIFKSDPLWQPYFHETGVYWMCRSDYAQDVINNYKKLGRKAEISAVSVEDARKLYNGLFADADYTDVKEVLINKTSGWAAAGDSLRAITRKAIELGVKYVVADVATLQFDKNGTCRGIKTVKGDILTASHVVLCSGAFTAKLLESSAASSGISDLRAGERIVAGGITTGMATLDPKTHEKYATMPVGFQGYTAETGPFIGSLPPTKDRELKWWGPTIFKNTQEVSPGRFISVPPSAPDYSQWKVSGPLKADIEYAKEVFYGKKGAQWSMDKYRICWDAFTSTGDFIISPHAAAKGLYVATCGSFHGYKFFPVLGKYVTQMLEGSLSPELSEKWAWNRDRPDPALNPEYPRAELSDLLDIGGAKL</sequence>
<gene>
    <name evidence="8" type="ORF">B0T10DRAFT_538999</name>
</gene>
<organism evidence="8 9">
    <name type="scientific">Thelonectria olida</name>
    <dbReference type="NCBI Taxonomy" id="1576542"/>
    <lineage>
        <taxon>Eukaryota</taxon>
        <taxon>Fungi</taxon>
        <taxon>Dikarya</taxon>
        <taxon>Ascomycota</taxon>
        <taxon>Pezizomycotina</taxon>
        <taxon>Sordariomycetes</taxon>
        <taxon>Hypocreomycetidae</taxon>
        <taxon>Hypocreales</taxon>
        <taxon>Nectriaceae</taxon>
        <taxon>Thelonectria</taxon>
    </lineage>
</organism>
<comment type="similarity">
    <text evidence="2">Belongs to the MSOX/MTOX family.</text>
</comment>
<keyword evidence="6" id="KW-0812">Transmembrane</keyword>
<dbReference type="PANTHER" id="PTHR10961">
    <property type="entry name" value="PEROXISOMAL SARCOSINE OXIDASE"/>
    <property type="match status" value="1"/>
</dbReference>
<evidence type="ECO:0000313" key="9">
    <source>
        <dbReference type="Proteomes" id="UP000777438"/>
    </source>
</evidence>
<dbReference type="GO" id="GO:0050660">
    <property type="term" value="F:flavin adenine dinucleotide binding"/>
    <property type="evidence" value="ECO:0007669"/>
    <property type="project" value="InterPro"/>
</dbReference>